<evidence type="ECO:0000313" key="3">
    <source>
        <dbReference type="EMBL" id="CEL69487.1"/>
    </source>
</evidence>
<evidence type="ECO:0000313" key="4">
    <source>
        <dbReference type="Proteomes" id="UP000007494"/>
    </source>
</evidence>
<gene>
    <name evidence="3" type="ORF">BN1204_051960</name>
    <name evidence="2" type="ORF">NCLIV_051960</name>
</gene>
<proteinExistence type="predicted"/>
<dbReference type="Pfam" id="PF20716">
    <property type="entry name" value="ATPTG10"/>
    <property type="match status" value="1"/>
</dbReference>
<organism evidence="2 4">
    <name type="scientific">Neospora caninum (strain Liverpool)</name>
    <dbReference type="NCBI Taxonomy" id="572307"/>
    <lineage>
        <taxon>Eukaryota</taxon>
        <taxon>Sar</taxon>
        <taxon>Alveolata</taxon>
        <taxon>Apicomplexa</taxon>
        <taxon>Conoidasida</taxon>
        <taxon>Coccidia</taxon>
        <taxon>Eucoccidiorida</taxon>
        <taxon>Eimeriorina</taxon>
        <taxon>Sarcocystidae</taxon>
        <taxon>Neospora</taxon>
    </lineage>
</organism>
<reference evidence="2" key="2">
    <citation type="submission" date="2011-03" db="EMBL/GenBank/DDBJ databases">
        <title>Comparative genomics and transcriptomics of Neospora caninum and Toxoplasma gondii.</title>
        <authorList>
            <person name="Reid A.J."/>
            <person name="Sohal A."/>
            <person name="Harris D."/>
            <person name="Quail M."/>
            <person name="Sanders M."/>
            <person name="Berriman M."/>
            <person name="Wastling J.M."/>
            <person name="Pain A."/>
        </authorList>
    </citation>
    <scope>NUCLEOTIDE SEQUENCE</scope>
    <source>
        <strain evidence="2">Liverpool</strain>
    </source>
</reference>
<dbReference type="InParanoid" id="F0VL18"/>
<dbReference type="VEuPathDB" id="ToxoDB:NCLIV_051960"/>
<dbReference type="FunCoup" id="F0VL18">
    <property type="interactions" value="28"/>
</dbReference>
<dbReference type="RefSeq" id="XP_003884798.1">
    <property type="nucleotide sequence ID" value="XM_003884749.1"/>
</dbReference>
<dbReference type="Proteomes" id="UP000007494">
    <property type="component" value="Chromosome X"/>
</dbReference>
<keyword evidence="4" id="KW-1185">Reference proteome</keyword>
<evidence type="ECO:0000259" key="1">
    <source>
        <dbReference type="Pfam" id="PF20716"/>
    </source>
</evidence>
<protein>
    <recommendedName>
        <fullName evidence="1">ATPTG10-like domain-containing protein</fullName>
    </recommendedName>
</protein>
<dbReference type="AlphaFoldDB" id="F0VL18"/>
<sequence length="137" mass="14984">MSPPSASASSSGSSPHMDRLLGDLKLLAAYDSAAGWQEPKAMESAFQSLSWDDPDVLKALPQYLNCRGEQKRRVDFAYAALCPRPVDEKDPKQTLMSLWMKARLFSYDQKHPFVLSPFATADKSTASAGAVAADKPF</sequence>
<dbReference type="eggNOG" id="ENOG502SXDJ">
    <property type="taxonomic scope" value="Eukaryota"/>
</dbReference>
<dbReference type="GeneID" id="13446474"/>
<name>F0VL18_NEOCL</name>
<accession>F0VL18</accession>
<reference evidence="2" key="1">
    <citation type="submission" date="2011-02" db="EMBL/GenBank/DDBJ databases">
        <authorList>
            <person name="Aslett M."/>
        </authorList>
    </citation>
    <scope>NUCLEOTIDE SEQUENCE</scope>
    <source>
        <strain evidence="2">Liverpool</strain>
    </source>
</reference>
<dbReference type="EMBL" id="FR823391">
    <property type="protein sequence ID" value="CBZ54770.1"/>
    <property type="molecule type" value="Genomic_DNA"/>
</dbReference>
<dbReference type="EMBL" id="LN714485">
    <property type="protein sequence ID" value="CEL69487.1"/>
    <property type="molecule type" value="Genomic_DNA"/>
</dbReference>
<dbReference type="InterPro" id="IPR049262">
    <property type="entry name" value="ATPTG10-like_dom"/>
</dbReference>
<evidence type="ECO:0000313" key="2">
    <source>
        <dbReference type="EMBL" id="CBZ54770.1"/>
    </source>
</evidence>
<reference evidence="3" key="4">
    <citation type="journal article" date="2015" name="PLoS ONE">
        <title>Comprehensive Evaluation of Toxoplasma gondii VEG and Neospora caninum LIV Genomes with Tachyzoite Stage Transcriptome and Proteome Defines Novel Transcript Features.</title>
        <authorList>
            <person name="Ramaprasad A."/>
            <person name="Mourier T."/>
            <person name="Naeem R."/>
            <person name="Malas T.B."/>
            <person name="Moussa E."/>
            <person name="Panigrahi A."/>
            <person name="Vermont S.J."/>
            <person name="Otto T.D."/>
            <person name="Wastling J."/>
            <person name="Pain A."/>
        </authorList>
    </citation>
    <scope>NUCLEOTIDE SEQUENCE</scope>
    <source>
        <strain evidence="3">Liverpool</strain>
    </source>
</reference>
<dbReference type="OMA" id="DTKMNMM"/>
<dbReference type="OrthoDB" id="414429at2759"/>
<feature type="domain" description="ATPTG10-like" evidence="1">
    <location>
        <begin position="16"/>
        <end position="113"/>
    </location>
</feature>
<reference evidence="4" key="3">
    <citation type="journal article" date="2012" name="PLoS Pathog.">
        <title>Comparative genomics of the apicomplexan parasites Toxoplasma gondii and Neospora caninum: Coccidia differing in host range and transmission strategy.</title>
        <authorList>
            <person name="Reid A.J."/>
            <person name="Vermont S.J."/>
            <person name="Cotton J.A."/>
            <person name="Harris D."/>
            <person name="Hill-Cawthorne G.A."/>
            <person name="Konen-Waisman S."/>
            <person name="Latham S.M."/>
            <person name="Mourier T."/>
            <person name="Norton R."/>
            <person name="Quail M.A."/>
            <person name="Sanders M."/>
            <person name="Shanmugam D."/>
            <person name="Sohal A."/>
            <person name="Wasmuth J.D."/>
            <person name="Brunk B."/>
            <person name="Grigg M.E."/>
            <person name="Howard J.C."/>
            <person name="Parkinson J."/>
            <person name="Roos D.S."/>
            <person name="Trees A.J."/>
            <person name="Berriman M."/>
            <person name="Pain A."/>
            <person name="Wastling J.M."/>
        </authorList>
    </citation>
    <scope>NUCLEOTIDE SEQUENCE [LARGE SCALE GENOMIC DNA]</scope>
    <source>
        <strain evidence="4">Liverpool</strain>
    </source>
</reference>